<dbReference type="GO" id="GO:0140662">
    <property type="term" value="F:ATP-dependent protein folding chaperone"/>
    <property type="evidence" value="ECO:0007669"/>
    <property type="project" value="InterPro"/>
</dbReference>
<keyword evidence="5" id="KW-0547">Nucleotide-binding</keyword>
<dbReference type="InterPro" id="IPR000859">
    <property type="entry name" value="CUB_dom"/>
</dbReference>
<dbReference type="PROSITE" id="PS01036">
    <property type="entry name" value="HSP70_3"/>
    <property type="match status" value="1"/>
</dbReference>
<dbReference type="PROSITE" id="PS00329">
    <property type="entry name" value="HSP70_2"/>
    <property type="match status" value="1"/>
</dbReference>
<evidence type="ECO:0000256" key="12">
    <source>
        <dbReference type="RuleBase" id="RU361183"/>
    </source>
</evidence>
<dbReference type="SMART" id="SM00042">
    <property type="entry name" value="CUB"/>
    <property type="match status" value="1"/>
</dbReference>
<evidence type="ECO:0000256" key="2">
    <source>
        <dbReference type="ARBA" id="ARBA00022536"/>
    </source>
</evidence>
<comment type="caution">
    <text evidence="11">Lacks conserved residue(s) required for the propagation of feature annotation.</text>
</comment>
<evidence type="ECO:0000256" key="9">
    <source>
        <dbReference type="ARBA" id="ARBA00023049"/>
    </source>
</evidence>
<dbReference type="CDD" id="cd04280">
    <property type="entry name" value="ZnMc_astacin_like"/>
    <property type="match status" value="1"/>
</dbReference>
<dbReference type="Gene3D" id="2.60.120.290">
    <property type="entry name" value="Spermadhesin, CUB domain"/>
    <property type="match status" value="1"/>
</dbReference>
<dbReference type="InterPro" id="IPR043129">
    <property type="entry name" value="ATPase_NBD"/>
</dbReference>
<dbReference type="SUPFAM" id="SSF53067">
    <property type="entry name" value="Actin-like ATPase domain"/>
    <property type="match status" value="2"/>
</dbReference>
<feature type="active site" evidence="11">
    <location>
        <position position="563"/>
    </location>
</feature>
<dbReference type="InterPro" id="IPR006026">
    <property type="entry name" value="Peptidase_Metallo"/>
</dbReference>
<keyword evidence="9 11" id="KW-0482">Metalloprotease</keyword>
<accession>A0A1I8B9E1</accession>
<dbReference type="InterPro" id="IPR001506">
    <property type="entry name" value="Peptidase_M12A"/>
</dbReference>
<keyword evidence="14" id="KW-1185">Reference proteome</keyword>
<dbReference type="WBParaSite" id="MhA1_Contig1691.frz3.gene11">
    <property type="protein sequence ID" value="MhA1_Contig1691.frz3.gene11"/>
    <property type="gene ID" value="MhA1_Contig1691.frz3.gene11"/>
</dbReference>
<sequence>MSTTFTLIGLSAIAVSLIGYYFQKYGPPPPPRIAGVDLGTTYSSIAVFLPATGKTIVIEDNLGKKSIPSVVGFLSNGDIVVGTKAVEQQETNPSNTIYDAKRFIGKRFEENDPQFQMDRNRYPFTIKLDSDGFALFEIEENGVKRLIRPEEIGSIIISYLQKMVADFYGVNIKEVVISVPTEFDQIQRNYTCKTVDIAGMNVRRVISEPTAAALAYGLHEKNGVEYIFVVDIGGGTMDVSVLWLNNAVFVTQAMAGNNRLGGQDFNERIYKLLLKLTRQEFEKVNNDLFSSIVEPIKAALADCQLRANDIDEIVLVGGSTRIPKIRQIVGQFFGKVPNYGVFPELAVVIGVAIQAGVVINGWPLQQDVDIYIEGMNELCSIHRKIMSYRRDILPNEENLNDWQFSISGRKSEQLPYLLEGDMVMSAEQIQLIVSDFRSQLSRIEYCKINNCKILESTENYDKNFNARKKRILSSDLSRRWKKFPIPFIIQPDVNRSAVLAGIANWERATCITFEEKDRLPSDSSGLNFVFGSGCFSNVGMVKGRNQRIGIGKYCDNPFVVSHEIAHALGFFHEQSRWDRDSFVQIQFNNILPGFLNQFLKFSSSLTTTFGIQYDLGSVMHYDAFGFAREGMPTILTKDQNYQETIGQRFRLSFDDVKKMNFAYCNASCPHQLPCLHSGYTDPKNCSKCRCPDGLTGLLCSKVKRTKTYCGDQLTLKSEEINKTLQFKGVGKCNYLIKAPINMRICFSMDIINFRGSNPCQQNSFKFATKLLWEELAHCMFIHIIGNVNYSFRFCLDSQRRDFISESTEALILFRSDFYKNQFSLRYRTC</sequence>
<evidence type="ECO:0000256" key="6">
    <source>
        <dbReference type="ARBA" id="ARBA00022801"/>
    </source>
</evidence>
<comment type="similarity">
    <text evidence="1">Belongs to the heat shock protein 70 family.</text>
</comment>
<dbReference type="Gene3D" id="3.40.390.10">
    <property type="entry name" value="Collagenase (Catalytic Domain)"/>
    <property type="match status" value="1"/>
</dbReference>
<dbReference type="AlphaFoldDB" id="A0A1I8B9E1"/>
<evidence type="ECO:0000313" key="14">
    <source>
        <dbReference type="Proteomes" id="UP000095281"/>
    </source>
</evidence>
<feature type="domain" description="Peptidase M12A" evidence="13">
    <location>
        <begin position="469"/>
        <end position="665"/>
    </location>
</feature>
<dbReference type="GO" id="GO:0006950">
    <property type="term" value="P:response to stress"/>
    <property type="evidence" value="ECO:0007669"/>
    <property type="project" value="UniProtKB-ARBA"/>
</dbReference>
<dbReference type="Pfam" id="PF00012">
    <property type="entry name" value="HSP70"/>
    <property type="match status" value="1"/>
</dbReference>
<evidence type="ECO:0000256" key="7">
    <source>
        <dbReference type="ARBA" id="ARBA00022833"/>
    </source>
</evidence>
<dbReference type="GO" id="GO:0006508">
    <property type="term" value="P:proteolysis"/>
    <property type="evidence" value="ECO:0007669"/>
    <property type="project" value="UniProtKB-KW"/>
</dbReference>
<dbReference type="GO" id="GO:0005524">
    <property type="term" value="F:ATP binding"/>
    <property type="evidence" value="ECO:0007669"/>
    <property type="project" value="UniProtKB-KW"/>
</dbReference>
<dbReference type="InterPro" id="IPR000742">
    <property type="entry name" value="EGF"/>
</dbReference>
<evidence type="ECO:0000256" key="1">
    <source>
        <dbReference type="ARBA" id="ARBA00007381"/>
    </source>
</evidence>
<keyword evidence="3 11" id="KW-0645">Protease</keyword>
<dbReference type="PROSITE" id="PS51864">
    <property type="entry name" value="ASTACIN"/>
    <property type="match status" value="1"/>
</dbReference>
<keyword evidence="6 11" id="KW-0378">Hydrolase</keyword>
<keyword evidence="7 11" id="KW-0862">Zinc</keyword>
<dbReference type="Gene3D" id="3.90.640.10">
    <property type="entry name" value="Actin, Chain A, domain 4"/>
    <property type="match status" value="2"/>
</dbReference>
<dbReference type="SUPFAM" id="SSF49854">
    <property type="entry name" value="Spermadhesin, CUB domain"/>
    <property type="match status" value="1"/>
</dbReference>
<evidence type="ECO:0000256" key="8">
    <source>
        <dbReference type="ARBA" id="ARBA00022840"/>
    </source>
</evidence>
<dbReference type="SMART" id="SM00235">
    <property type="entry name" value="ZnMc"/>
    <property type="match status" value="1"/>
</dbReference>
<evidence type="ECO:0000313" key="15">
    <source>
        <dbReference type="WBParaSite" id="MhA1_Contig1691.frz3.gene11"/>
    </source>
</evidence>
<keyword evidence="8" id="KW-0067">ATP-binding</keyword>
<keyword evidence="4 11" id="KW-0479">Metal-binding</keyword>
<dbReference type="PANTHER" id="PTHR19375">
    <property type="entry name" value="HEAT SHOCK PROTEIN 70KDA"/>
    <property type="match status" value="1"/>
</dbReference>
<feature type="binding site" evidence="11">
    <location>
        <position position="572"/>
    </location>
    <ligand>
        <name>Zn(2+)</name>
        <dbReference type="ChEBI" id="CHEBI:29105"/>
        <note>catalytic</note>
    </ligand>
</feature>
<feature type="binding site" evidence="11">
    <location>
        <position position="562"/>
    </location>
    <ligand>
        <name>Zn(2+)</name>
        <dbReference type="ChEBI" id="CHEBI:29105"/>
        <note>catalytic</note>
    </ligand>
</feature>
<evidence type="ECO:0000256" key="5">
    <source>
        <dbReference type="ARBA" id="ARBA00022741"/>
    </source>
</evidence>
<reference evidence="15" key="1">
    <citation type="submission" date="2016-11" db="UniProtKB">
        <authorList>
            <consortium name="WormBaseParasite"/>
        </authorList>
    </citation>
    <scope>IDENTIFICATION</scope>
</reference>
<dbReference type="InterPro" id="IPR013126">
    <property type="entry name" value="Hsp_70_fam"/>
</dbReference>
<dbReference type="FunFam" id="3.30.30.30:FF:000005">
    <property type="entry name" value="Heat shock protein ssb1"/>
    <property type="match status" value="1"/>
</dbReference>
<dbReference type="PRINTS" id="PR00480">
    <property type="entry name" value="ASTACIN"/>
</dbReference>
<dbReference type="GO" id="GO:0008270">
    <property type="term" value="F:zinc ion binding"/>
    <property type="evidence" value="ECO:0007669"/>
    <property type="project" value="UniProtKB-UniRule"/>
</dbReference>
<dbReference type="Gene3D" id="3.30.420.40">
    <property type="match status" value="4"/>
</dbReference>
<comment type="cofactor">
    <cofactor evidence="11 12">
        <name>Zn(2+)</name>
        <dbReference type="ChEBI" id="CHEBI:29105"/>
    </cofactor>
    <text evidence="11 12">Binds 1 zinc ion per subunit.</text>
</comment>
<dbReference type="EC" id="3.4.24.-" evidence="12"/>
<proteinExistence type="inferred from homology"/>
<evidence type="ECO:0000256" key="3">
    <source>
        <dbReference type="ARBA" id="ARBA00022670"/>
    </source>
</evidence>
<dbReference type="GO" id="GO:0004222">
    <property type="term" value="F:metalloendopeptidase activity"/>
    <property type="evidence" value="ECO:0007669"/>
    <property type="project" value="UniProtKB-UniRule"/>
</dbReference>
<evidence type="ECO:0000256" key="4">
    <source>
        <dbReference type="ARBA" id="ARBA00022723"/>
    </source>
</evidence>
<dbReference type="InterPro" id="IPR018181">
    <property type="entry name" value="Heat_shock_70_CS"/>
</dbReference>
<protein>
    <recommendedName>
        <fullName evidence="12">Metalloendopeptidase</fullName>
        <ecNumber evidence="12">3.4.24.-</ecNumber>
    </recommendedName>
</protein>
<keyword evidence="2" id="KW-0245">EGF-like domain</keyword>
<dbReference type="PROSITE" id="PS00297">
    <property type="entry name" value="HSP70_1"/>
    <property type="match status" value="1"/>
</dbReference>
<organism evidence="14 15">
    <name type="scientific">Meloidogyne hapla</name>
    <name type="common">Root-knot nematode worm</name>
    <dbReference type="NCBI Taxonomy" id="6305"/>
    <lineage>
        <taxon>Eukaryota</taxon>
        <taxon>Metazoa</taxon>
        <taxon>Ecdysozoa</taxon>
        <taxon>Nematoda</taxon>
        <taxon>Chromadorea</taxon>
        <taxon>Rhabditida</taxon>
        <taxon>Tylenchina</taxon>
        <taxon>Tylenchomorpha</taxon>
        <taxon>Tylenchoidea</taxon>
        <taxon>Meloidogynidae</taxon>
        <taxon>Meloidogyninae</taxon>
        <taxon>Meloidogyne</taxon>
    </lineage>
</organism>
<evidence type="ECO:0000259" key="13">
    <source>
        <dbReference type="PROSITE" id="PS51864"/>
    </source>
</evidence>
<dbReference type="InterPro" id="IPR034035">
    <property type="entry name" value="Astacin-like_dom"/>
</dbReference>
<dbReference type="Proteomes" id="UP000095281">
    <property type="component" value="Unplaced"/>
</dbReference>
<evidence type="ECO:0000256" key="10">
    <source>
        <dbReference type="ARBA" id="ARBA00023157"/>
    </source>
</evidence>
<feature type="binding site" evidence="11">
    <location>
        <position position="566"/>
    </location>
    <ligand>
        <name>Zn(2+)</name>
        <dbReference type="ChEBI" id="CHEBI:29105"/>
        <note>catalytic</note>
    </ligand>
</feature>
<keyword evidence="10" id="KW-1015">Disulfide bond</keyword>
<dbReference type="PROSITE" id="PS00022">
    <property type="entry name" value="EGF_1"/>
    <property type="match status" value="1"/>
</dbReference>
<dbReference type="InterPro" id="IPR035914">
    <property type="entry name" value="Sperma_CUB_dom_sf"/>
</dbReference>
<dbReference type="Pfam" id="PF01400">
    <property type="entry name" value="Astacin"/>
    <property type="match status" value="1"/>
</dbReference>
<dbReference type="InterPro" id="IPR024079">
    <property type="entry name" value="MetalloPept_cat_dom_sf"/>
</dbReference>
<evidence type="ECO:0000256" key="11">
    <source>
        <dbReference type="PROSITE-ProRule" id="PRU01211"/>
    </source>
</evidence>
<dbReference type="SUPFAM" id="SSF55486">
    <property type="entry name" value="Metalloproteases ('zincins'), catalytic domain"/>
    <property type="match status" value="1"/>
</dbReference>
<name>A0A1I8B9E1_MELHA</name>